<evidence type="ECO:0000313" key="2">
    <source>
        <dbReference type="Proteomes" id="UP000825123"/>
    </source>
</evidence>
<dbReference type="AlphaFoldDB" id="A0A8D5U4D8"/>
<dbReference type="EMBL" id="AP024597">
    <property type="protein sequence ID" value="BCU68721.1"/>
    <property type="molecule type" value="Genomic_DNA"/>
</dbReference>
<dbReference type="Proteomes" id="UP000825123">
    <property type="component" value="Chromosome"/>
</dbReference>
<dbReference type="RefSeq" id="WP_225905731.1">
    <property type="nucleotide sequence ID" value="NZ_AP024597.1"/>
</dbReference>
<accession>A0A8D5U4D8</accession>
<keyword evidence="2" id="KW-1185">Reference proteome</keyword>
<gene>
    <name evidence="1" type="ORF">KN1_00180</name>
</gene>
<dbReference type="GeneID" id="67876178"/>
<proteinExistence type="predicted"/>
<sequence>MEDAYRERGWVTLFLPRSTLFHVDLKFAKDRLDYEALRGRVKGELMGVKCWLESVEDVVVAKLVYGSGQDEEDVMAILLNKGVSEGMKQKAKEFGVYSKLCGIAEIVGLRC</sequence>
<name>A0A8D5U4D8_9CREN</name>
<organism evidence="1 2">
    <name type="scientific">Stygiolobus caldivivus</name>
    <dbReference type="NCBI Taxonomy" id="2824673"/>
    <lineage>
        <taxon>Archaea</taxon>
        <taxon>Thermoproteota</taxon>
        <taxon>Thermoprotei</taxon>
        <taxon>Sulfolobales</taxon>
        <taxon>Sulfolobaceae</taxon>
        <taxon>Stygiolobus</taxon>
    </lineage>
</organism>
<evidence type="ECO:0000313" key="1">
    <source>
        <dbReference type="EMBL" id="BCU68721.1"/>
    </source>
</evidence>
<dbReference type="KEGG" id="csty:KN1_00180"/>
<protein>
    <submittedName>
        <fullName evidence="1">Uncharacterized protein</fullName>
    </submittedName>
</protein>
<reference evidence="1 2" key="1">
    <citation type="submission" date="2021-04" db="EMBL/GenBank/DDBJ databases">
        <title>Complete genome sequence of Stygiolobus sp. KN-1.</title>
        <authorList>
            <person name="Nakamura K."/>
            <person name="Sakai H."/>
            <person name="Kurosawa N."/>
        </authorList>
    </citation>
    <scope>NUCLEOTIDE SEQUENCE [LARGE SCALE GENOMIC DNA]</scope>
    <source>
        <strain evidence="1 2">KN-1</strain>
    </source>
</reference>